<organism evidence="4 5">
    <name type="scientific">Ziziphus jujuba var. spinosa</name>
    <dbReference type="NCBI Taxonomy" id="714518"/>
    <lineage>
        <taxon>Eukaryota</taxon>
        <taxon>Viridiplantae</taxon>
        <taxon>Streptophyta</taxon>
        <taxon>Embryophyta</taxon>
        <taxon>Tracheophyta</taxon>
        <taxon>Spermatophyta</taxon>
        <taxon>Magnoliopsida</taxon>
        <taxon>eudicotyledons</taxon>
        <taxon>Gunneridae</taxon>
        <taxon>Pentapetalae</taxon>
        <taxon>rosids</taxon>
        <taxon>fabids</taxon>
        <taxon>Rosales</taxon>
        <taxon>Rhamnaceae</taxon>
        <taxon>Paliureae</taxon>
        <taxon>Ziziphus</taxon>
    </lineage>
</organism>
<feature type="domain" description="HAT C-terminal dimerisation" evidence="3">
    <location>
        <begin position="306"/>
        <end position="351"/>
    </location>
</feature>
<evidence type="ECO:0000259" key="2">
    <source>
        <dbReference type="Pfam" id="PF04937"/>
    </source>
</evidence>
<dbReference type="GO" id="GO:0046983">
    <property type="term" value="F:protein dimerization activity"/>
    <property type="evidence" value="ECO:0007669"/>
    <property type="project" value="InterPro"/>
</dbReference>
<keyword evidence="1" id="KW-0732">Signal</keyword>
<dbReference type="InterPro" id="IPR007021">
    <property type="entry name" value="DUF659"/>
</dbReference>
<dbReference type="SUPFAM" id="SSF53098">
    <property type="entry name" value="Ribonuclease H-like"/>
    <property type="match status" value="1"/>
</dbReference>
<dbReference type="Proteomes" id="UP000813462">
    <property type="component" value="Unassembled WGS sequence"/>
</dbReference>
<accession>A0A978UGR3</accession>
<evidence type="ECO:0000313" key="5">
    <source>
        <dbReference type="Proteomes" id="UP000813462"/>
    </source>
</evidence>
<dbReference type="PANTHER" id="PTHR32166:SF81">
    <property type="entry name" value="OS06G0658400 PROTEIN"/>
    <property type="match status" value="1"/>
</dbReference>
<dbReference type="InterPro" id="IPR008906">
    <property type="entry name" value="HATC_C_dom"/>
</dbReference>
<comment type="caution">
    <text evidence="4">The sequence shown here is derived from an EMBL/GenBank/DDBJ whole genome shotgun (WGS) entry which is preliminary data.</text>
</comment>
<sequence>MASFCRAIAVMLGLFKIIEAPMLTQHDTDTGEDSVPDTPWEKWVWLFRIINIYRASMEKMKNPSMERKEREKHLKKVTGSYAKVKAHLLRIPGHGVECCKVVADRQRKPLINMIAASSSRAMFLKSIDASSNIKGGDYVASLFLQVINQIEDANIIQIITDNASNFKSAGLHIESRFASSIVMSKCLKEVKTALENMVMDSEWKSYRDANVESKVQEVKQCIVNDQWWDRWAKSNTLLHCMAHSLVSKYYCDAWLQGGNNGIMRLAPHEDQEVSTNRSKCFKRLFQNPNDLRKVYAEFGVFSSGSDYFNQPHVIAARIFKEPLSWWANHSASTPLLHALAFKLLSQPASSSCCGDKADLDNYVIVEFAELSLNEPELKIMTLYNDNE</sequence>
<dbReference type="InterPro" id="IPR012337">
    <property type="entry name" value="RNaseH-like_sf"/>
</dbReference>
<dbReference type="AlphaFoldDB" id="A0A978UGR3"/>
<feature type="chain" id="PRO_5037815048" description="DUF659 domain-containing protein" evidence="1">
    <location>
        <begin position="21"/>
        <end position="387"/>
    </location>
</feature>
<gene>
    <name evidence="4" type="ORF">FEM48_Zijuj11G0041600</name>
</gene>
<evidence type="ECO:0008006" key="6">
    <source>
        <dbReference type="Google" id="ProtNLM"/>
    </source>
</evidence>
<reference evidence="4" key="1">
    <citation type="journal article" date="2021" name="Front. Plant Sci.">
        <title>Chromosome-Scale Genome Assembly for Chinese Sour Jujube and Insights Into Its Genome Evolution and Domestication Signature.</title>
        <authorList>
            <person name="Shen L.-Y."/>
            <person name="Luo H."/>
            <person name="Wang X.-L."/>
            <person name="Wang X.-M."/>
            <person name="Qiu X.-J."/>
            <person name="Liu H."/>
            <person name="Zhou S.-S."/>
            <person name="Jia K.-H."/>
            <person name="Nie S."/>
            <person name="Bao Y.-T."/>
            <person name="Zhang R.-G."/>
            <person name="Yun Q.-Z."/>
            <person name="Chai Y.-H."/>
            <person name="Lu J.-Y."/>
            <person name="Li Y."/>
            <person name="Zhao S.-W."/>
            <person name="Mao J.-F."/>
            <person name="Jia S.-G."/>
            <person name="Mao Y.-M."/>
        </authorList>
    </citation>
    <scope>NUCLEOTIDE SEQUENCE</scope>
    <source>
        <strain evidence="4">AT0</strain>
        <tissue evidence="4">Leaf</tissue>
    </source>
</reference>
<proteinExistence type="predicted"/>
<dbReference type="Pfam" id="PF04937">
    <property type="entry name" value="DUF659"/>
    <property type="match status" value="1"/>
</dbReference>
<evidence type="ECO:0000256" key="1">
    <source>
        <dbReference type="SAM" id="SignalP"/>
    </source>
</evidence>
<dbReference type="Pfam" id="PF05699">
    <property type="entry name" value="Dimer_Tnp_hAT"/>
    <property type="match status" value="1"/>
</dbReference>
<feature type="domain" description="DUF659" evidence="2">
    <location>
        <begin position="102"/>
        <end position="198"/>
    </location>
</feature>
<evidence type="ECO:0000259" key="3">
    <source>
        <dbReference type="Pfam" id="PF05699"/>
    </source>
</evidence>
<dbReference type="PANTHER" id="PTHR32166">
    <property type="entry name" value="OSJNBA0013A04.12 PROTEIN"/>
    <property type="match status" value="1"/>
</dbReference>
<evidence type="ECO:0000313" key="4">
    <source>
        <dbReference type="EMBL" id="KAH7513994.1"/>
    </source>
</evidence>
<protein>
    <recommendedName>
        <fullName evidence="6">DUF659 domain-containing protein</fullName>
    </recommendedName>
</protein>
<name>A0A978UGR3_ZIZJJ</name>
<feature type="signal peptide" evidence="1">
    <location>
        <begin position="1"/>
        <end position="20"/>
    </location>
</feature>
<dbReference type="EMBL" id="JAEACU010000011">
    <property type="protein sequence ID" value="KAH7513994.1"/>
    <property type="molecule type" value="Genomic_DNA"/>
</dbReference>